<proteinExistence type="predicted"/>
<sequence>MMENNATNGLTLVPDPVVVLATRVLAGLPTNKMPELHPAQ</sequence>
<comment type="caution">
    <text evidence="1">The sequence shown here is derived from an EMBL/GenBank/DDBJ whole genome shotgun (WGS) entry which is preliminary data.</text>
</comment>
<organism evidence="1 2">
    <name type="scientific">Halomonas ventosae</name>
    <dbReference type="NCBI Taxonomy" id="229007"/>
    <lineage>
        <taxon>Bacteria</taxon>
        <taxon>Pseudomonadati</taxon>
        <taxon>Pseudomonadota</taxon>
        <taxon>Gammaproteobacteria</taxon>
        <taxon>Oceanospirillales</taxon>
        <taxon>Halomonadaceae</taxon>
        <taxon>Halomonas</taxon>
    </lineage>
</organism>
<dbReference type="EMBL" id="SNZJ01000010">
    <property type="protein sequence ID" value="TDR52961.1"/>
    <property type="molecule type" value="Genomic_DNA"/>
</dbReference>
<dbReference type="AlphaFoldDB" id="A0A4R6ZKN9"/>
<dbReference type="RefSeq" id="WP_279512932.1">
    <property type="nucleotide sequence ID" value="NZ_SNZJ01000010.1"/>
</dbReference>
<evidence type="ECO:0000313" key="1">
    <source>
        <dbReference type="EMBL" id="TDR52961.1"/>
    </source>
</evidence>
<protein>
    <submittedName>
        <fullName evidence="1">Uncharacterized protein</fullName>
    </submittedName>
</protein>
<dbReference type="Proteomes" id="UP000295212">
    <property type="component" value="Unassembled WGS sequence"/>
</dbReference>
<name>A0A4R6ZKN9_9GAMM</name>
<evidence type="ECO:0000313" key="2">
    <source>
        <dbReference type="Proteomes" id="UP000295212"/>
    </source>
</evidence>
<accession>A0A4R6ZKN9</accession>
<gene>
    <name evidence="1" type="ORF">DFP85_11027</name>
</gene>
<reference evidence="1 2" key="1">
    <citation type="submission" date="2019-03" db="EMBL/GenBank/DDBJ databases">
        <title>Genomic Encyclopedia of Type Strains, Phase III (KMG-III): the genomes of soil and plant-associated and newly described type strains.</title>
        <authorList>
            <person name="Whitman W."/>
        </authorList>
    </citation>
    <scope>NUCLEOTIDE SEQUENCE [LARGE SCALE GENOMIC DNA]</scope>
    <source>
        <strain evidence="1 2">CECT 5797</strain>
    </source>
</reference>